<dbReference type="SUPFAM" id="SSF52821">
    <property type="entry name" value="Rhodanese/Cell cycle control phosphatase"/>
    <property type="match status" value="1"/>
</dbReference>
<feature type="domain" description="Rhodanese" evidence="1">
    <location>
        <begin position="15"/>
        <end position="103"/>
    </location>
</feature>
<dbReference type="PANTHER" id="PTHR43031">
    <property type="entry name" value="FAD-DEPENDENT OXIDOREDUCTASE"/>
    <property type="match status" value="1"/>
</dbReference>
<name>A0A4R7PZ84_9FLAO</name>
<dbReference type="SMART" id="SM00450">
    <property type="entry name" value="RHOD"/>
    <property type="match status" value="1"/>
</dbReference>
<dbReference type="OrthoDB" id="9808735at2"/>
<evidence type="ECO:0000259" key="1">
    <source>
        <dbReference type="PROSITE" id="PS50206"/>
    </source>
</evidence>
<gene>
    <name evidence="2" type="ORF">BXY82_1485</name>
</gene>
<evidence type="ECO:0000313" key="2">
    <source>
        <dbReference type="EMBL" id="TDU39461.1"/>
    </source>
</evidence>
<reference evidence="2 3" key="1">
    <citation type="submission" date="2019-03" db="EMBL/GenBank/DDBJ databases">
        <title>Genomic Encyclopedia of Archaeal and Bacterial Type Strains, Phase II (KMG-II): from individual species to whole genera.</title>
        <authorList>
            <person name="Goeker M."/>
        </authorList>
    </citation>
    <scope>NUCLEOTIDE SEQUENCE [LARGE SCALE GENOMIC DNA]</scope>
    <source>
        <strain evidence="2 3">DSM 28135</strain>
    </source>
</reference>
<keyword evidence="2" id="KW-0808">Transferase</keyword>
<dbReference type="PROSITE" id="PS50206">
    <property type="entry name" value="RHODANESE_3"/>
    <property type="match status" value="1"/>
</dbReference>
<proteinExistence type="predicted"/>
<dbReference type="PANTHER" id="PTHR43031:SF1">
    <property type="entry name" value="PYRIDINE NUCLEOTIDE-DISULPHIDE OXIDOREDUCTASE"/>
    <property type="match status" value="1"/>
</dbReference>
<evidence type="ECO:0000313" key="3">
    <source>
        <dbReference type="Proteomes" id="UP000294689"/>
    </source>
</evidence>
<accession>A0A4R7PZ84</accession>
<dbReference type="Pfam" id="PF00581">
    <property type="entry name" value="Rhodanese"/>
    <property type="match status" value="1"/>
</dbReference>
<organism evidence="2 3">
    <name type="scientific">Gelidibacter sediminis</name>
    <dbReference type="NCBI Taxonomy" id="1608710"/>
    <lineage>
        <taxon>Bacteria</taxon>
        <taxon>Pseudomonadati</taxon>
        <taxon>Bacteroidota</taxon>
        <taxon>Flavobacteriia</taxon>
        <taxon>Flavobacteriales</taxon>
        <taxon>Flavobacteriaceae</taxon>
        <taxon>Gelidibacter</taxon>
    </lineage>
</organism>
<dbReference type="InterPro" id="IPR001763">
    <property type="entry name" value="Rhodanese-like_dom"/>
</dbReference>
<dbReference type="InterPro" id="IPR050229">
    <property type="entry name" value="GlpE_sulfurtransferase"/>
</dbReference>
<dbReference type="InterPro" id="IPR036873">
    <property type="entry name" value="Rhodanese-like_dom_sf"/>
</dbReference>
<protein>
    <submittedName>
        <fullName evidence="2">Rhodanese-related sulfurtransferase</fullName>
    </submittedName>
</protein>
<dbReference type="CDD" id="cd00158">
    <property type="entry name" value="RHOD"/>
    <property type="match status" value="1"/>
</dbReference>
<dbReference type="Proteomes" id="UP000294689">
    <property type="component" value="Unassembled WGS sequence"/>
</dbReference>
<dbReference type="Gene3D" id="3.40.250.10">
    <property type="entry name" value="Rhodanese-like domain"/>
    <property type="match status" value="1"/>
</dbReference>
<dbReference type="AlphaFoldDB" id="A0A4R7PZ84"/>
<sequence>MADLTQQEWASQLDKDENAVILDVRTEEEVNEGYIPGAINLDIHQGQDFIDALKELDSEKHYYVYCRSGGRSGQACSIMNQLGIANTYNLMGGFSNWDGASTK</sequence>
<dbReference type="EMBL" id="SOBW01000008">
    <property type="protein sequence ID" value="TDU39461.1"/>
    <property type="molecule type" value="Genomic_DNA"/>
</dbReference>
<dbReference type="RefSeq" id="WP_133757540.1">
    <property type="nucleotide sequence ID" value="NZ_SOBW01000008.1"/>
</dbReference>
<dbReference type="GO" id="GO:0016740">
    <property type="term" value="F:transferase activity"/>
    <property type="evidence" value="ECO:0007669"/>
    <property type="project" value="UniProtKB-KW"/>
</dbReference>
<comment type="caution">
    <text evidence="2">The sequence shown here is derived from an EMBL/GenBank/DDBJ whole genome shotgun (WGS) entry which is preliminary data.</text>
</comment>
<keyword evidence="3" id="KW-1185">Reference proteome</keyword>